<keyword evidence="3" id="KW-1185">Reference proteome</keyword>
<evidence type="ECO:0000313" key="2">
    <source>
        <dbReference type="EMBL" id="VCW99209.1"/>
    </source>
</evidence>
<gene>
    <name evidence="2" type="ORF">BN2614_LOCUS4</name>
</gene>
<dbReference type="EMBL" id="CYRY02027856">
    <property type="protein sequence ID" value="VCW99209.1"/>
    <property type="molecule type" value="Genomic_DNA"/>
</dbReference>
<name>A0A9X9LY32_GULGU</name>
<dbReference type="AlphaFoldDB" id="A0A9X9LY32"/>
<evidence type="ECO:0000313" key="3">
    <source>
        <dbReference type="Proteomes" id="UP000269945"/>
    </source>
</evidence>
<comment type="caution">
    <text evidence="2">The sequence shown here is derived from an EMBL/GenBank/DDBJ whole genome shotgun (WGS) entry which is preliminary data.</text>
</comment>
<evidence type="ECO:0000256" key="1">
    <source>
        <dbReference type="SAM" id="MobiDB-lite"/>
    </source>
</evidence>
<organism evidence="2 3">
    <name type="scientific">Gulo gulo</name>
    <name type="common">Wolverine</name>
    <name type="synonym">Gluton</name>
    <dbReference type="NCBI Taxonomy" id="48420"/>
    <lineage>
        <taxon>Eukaryota</taxon>
        <taxon>Metazoa</taxon>
        <taxon>Chordata</taxon>
        <taxon>Craniata</taxon>
        <taxon>Vertebrata</taxon>
        <taxon>Euteleostomi</taxon>
        <taxon>Mammalia</taxon>
        <taxon>Eutheria</taxon>
        <taxon>Laurasiatheria</taxon>
        <taxon>Carnivora</taxon>
        <taxon>Caniformia</taxon>
        <taxon>Musteloidea</taxon>
        <taxon>Mustelidae</taxon>
        <taxon>Guloninae</taxon>
        <taxon>Gulo</taxon>
    </lineage>
</organism>
<dbReference type="Proteomes" id="UP000269945">
    <property type="component" value="Unassembled WGS sequence"/>
</dbReference>
<protein>
    <submittedName>
        <fullName evidence="2">Uncharacterized protein</fullName>
    </submittedName>
</protein>
<accession>A0A9X9LY32</accession>
<feature type="compositionally biased region" description="Low complexity" evidence="1">
    <location>
        <begin position="21"/>
        <end position="36"/>
    </location>
</feature>
<feature type="region of interest" description="Disordered" evidence="1">
    <location>
        <begin position="1"/>
        <end position="66"/>
    </location>
</feature>
<feature type="non-terminal residue" evidence="2">
    <location>
        <position position="117"/>
    </location>
</feature>
<reference evidence="2 3" key="1">
    <citation type="submission" date="2018-10" db="EMBL/GenBank/DDBJ databases">
        <authorList>
            <person name="Ekblom R."/>
            <person name="Jareborg N."/>
        </authorList>
    </citation>
    <scope>NUCLEOTIDE SEQUENCE [LARGE SCALE GENOMIC DNA]</scope>
    <source>
        <tissue evidence="2">Muscle</tissue>
    </source>
</reference>
<sequence length="117" mass="12805">PSRYHQSPFSSNSPSPLPVYPAGSPAAPGRAGPTPARCSDGPGWPSRALDRPLPPAGTQAAQEGRPQEQLWVRLVSCRRRFLDQASKFISRMATKSSLCRQTVLHDQTVYSFLCELL</sequence>
<feature type="non-terminal residue" evidence="2">
    <location>
        <position position="1"/>
    </location>
</feature>
<proteinExistence type="predicted"/>